<keyword evidence="2 8" id="KW-0479">Metal-binding</keyword>
<dbReference type="EC" id="3.1.-.-" evidence="8"/>
<evidence type="ECO:0000256" key="6">
    <source>
        <dbReference type="ARBA" id="ARBA00023118"/>
    </source>
</evidence>
<keyword evidence="8" id="KW-0464">Manganese</keyword>
<dbReference type="AlphaFoldDB" id="A0A1Y2JZI9"/>
<dbReference type="STRING" id="1434232.MAIT1_00819"/>
<dbReference type="InterPro" id="IPR002729">
    <property type="entry name" value="CRISPR-assoc_Cas1"/>
</dbReference>
<evidence type="ECO:0000313" key="9">
    <source>
        <dbReference type="EMBL" id="OSM00325.1"/>
    </source>
</evidence>
<organism evidence="9 10">
    <name type="scientific">Magnetofaba australis IT-1</name>
    <dbReference type="NCBI Taxonomy" id="1434232"/>
    <lineage>
        <taxon>Bacteria</taxon>
        <taxon>Pseudomonadati</taxon>
        <taxon>Pseudomonadota</taxon>
        <taxon>Magnetococcia</taxon>
        <taxon>Magnetococcales</taxon>
        <taxon>Magnetococcaceae</taxon>
        <taxon>Magnetofaba</taxon>
    </lineage>
</organism>
<evidence type="ECO:0000256" key="3">
    <source>
        <dbReference type="ARBA" id="ARBA00022759"/>
    </source>
</evidence>
<dbReference type="PANTHER" id="PTHR34353:SF3">
    <property type="entry name" value="CRISPR-ASSOCIATED ENDONUCLEASE CAS1"/>
    <property type="match status" value="1"/>
</dbReference>
<evidence type="ECO:0000256" key="8">
    <source>
        <dbReference type="HAMAP-Rule" id="MF_01470"/>
    </source>
</evidence>
<comment type="subunit">
    <text evidence="8">Homodimer, forms a heterotetramer with a Cas2 homodimer.</text>
</comment>
<feature type="binding site" evidence="8">
    <location>
        <position position="230"/>
    </location>
    <ligand>
        <name>Mn(2+)</name>
        <dbReference type="ChEBI" id="CHEBI:29035"/>
    </ligand>
</feature>
<protein>
    <recommendedName>
        <fullName evidence="8">CRISPR-associated endonuclease Cas1</fullName>
        <ecNumber evidence="8">3.1.-.-</ecNumber>
    </recommendedName>
</protein>
<dbReference type="GO" id="GO:0046872">
    <property type="term" value="F:metal ion binding"/>
    <property type="evidence" value="ECO:0007669"/>
    <property type="project" value="UniProtKB-UniRule"/>
</dbReference>
<reference evidence="9 10" key="1">
    <citation type="journal article" date="2016" name="BMC Genomics">
        <title>Combined genomic and structural analyses of a cultured magnetotactic bacterium reveals its niche adaptation to a dynamic environment.</title>
        <authorList>
            <person name="Araujo A.C."/>
            <person name="Morillo V."/>
            <person name="Cypriano J."/>
            <person name="Teixeira L.C."/>
            <person name="Leao P."/>
            <person name="Lyra S."/>
            <person name="Almeida L.G."/>
            <person name="Bazylinski D.A."/>
            <person name="Vasconcellos A.T."/>
            <person name="Abreu F."/>
            <person name="Lins U."/>
        </authorList>
    </citation>
    <scope>NUCLEOTIDE SEQUENCE [LARGE SCALE GENOMIC DNA]</scope>
    <source>
        <strain evidence="9 10">IT-1</strain>
    </source>
</reference>
<dbReference type="GO" id="GO:0043571">
    <property type="term" value="P:maintenance of CRISPR repeat elements"/>
    <property type="evidence" value="ECO:0007669"/>
    <property type="project" value="UniProtKB-UniRule"/>
</dbReference>
<dbReference type="RefSeq" id="WP_085446914.1">
    <property type="nucleotide sequence ID" value="NZ_LVJN01000021.1"/>
</dbReference>
<keyword evidence="6 8" id="KW-0051">Antiviral defense</keyword>
<dbReference type="Proteomes" id="UP000194003">
    <property type="component" value="Unassembled WGS sequence"/>
</dbReference>
<evidence type="ECO:0000256" key="2">
    <source>
        <dbReference type="ARBA" id="ARBA00022723"/>
    </source>
</evidence>
<dbReference type="NCBIfam" id="TIGR03638">
    <property type="entry name" value="cas1_ECOLI"/>
    <property type="match status" value="1"/>
</dbReference>
<keyword evidence="10" id="KW-1185">Reference proteome</keyword>
<evidence type="ECO:0000256" key="5">
    <source>
        <dbReference type="ARBA" id="ARBA00022842"/>
    </source>
</evidence>
<dbReference type="EMBL" id="LVJN01000021">
    <property type="protein sequence ID" value="OSM00325.1"/>
    <property type="molecule type" value="Genomic_DNA"/>
</dbReference>
<dbReference type="GO" id="GO:0051607">
    <property type="term" value="P:defense response to virus"/>
    <property type="evidence" value="ECO:0007669"/>
    <property type="project" value="UniProtKB-UniRule"/>
</dbReference>
<keyword evidence="4 8" id="KW-0378">Hydrolase</keyword>
<comment type="cofactor">
    <cofactor evidence="8">
        <name>Mg(2+)</name>
        <dbReference type="ChEBI" id="CHEBI:18420"/>
    </cofactor>
    <cofactor evidence="8">
        <name>Mn(2+)</name>
        <dbReference type="ChEBI" id="CHEBI:29035"/>
    </cofactor>
</comment>
<dbReference type="InterPro" id="IPR042211">
    <property type="entry name" value="CRISPR-assoc_Cas1_N"/>
</dbReference>
<evidence type="ECO:0000256" key="7">
    <source>
        <dbReference type="ARBA" id="ARBA00023125"/>
    </source>
</evidence>
<feature type="binding site" evidence="8">
    <location>
        <position position="217"/>
    </location>
    <ligand>
        <name>Mn(2+)</name>
        <dbReference type="ChEBI" id="CHEBI:29035"/>
    </ligand>
</feature>
<accession>A0A1Y2JZI9</accession>
<keyword evidence="3 8" id="KW-0255">Endonuclease</keyword>
<keyword evidence="7 8" id="KW-0238">DNA-binding</keyword>
<comment type="function">
    <text evidence="8">CRISPR (clustered regularly interspaced short palindromic repeat), is an adaptive immune system that provides protection against mobile genetic elements (viruses, transposable elements and conjugative plasmids). CRISPR clusters contain spacers, sequences complementary to antecedent mobile elements, and target invading nucleic acids. CRISPR clusters are transcribed and processed into CRISPR RNA (crRNA). Acts as a dsDNA endonuclease. Involved in the integration of spacer DNA into the CRISPR cassette.</text>
</comment>
<comment type="caution">
    <text evidence="9">The sequence shown here is derived from an EMBL/GenBank/DDBJ whole genome shotgun (WGS) entry which is preliminary data.</text>
</comment>
<dbReference type="Gene3D" id="1.20.120.920">
    <property type="entry name" value="CRISPR-associated endonuclease Cas1, C-terminal domain"/>
    <property type="match status" value="1"/>
</dbReference>
<dbReference type="InterPro" id="IPR050646">
    <property type="entry name" value="Cas1"/>
</dbReference>
<dbReference type="OrthoDB" id="9777847at2"/>
<proteinExistence type="inferred from homology"/>
<dbReference type="PANTHER" id="PTHR34353">
    <property type="entry name" value="CRISPR-ASSOCIATED ENDONUCLEASE CAS1 1"/>
    <property type="match status" value="1"/>
</dbReference>
<evidence type="ECO:0000256" key="4">
    <source>
        <dbReference type="ARBA" id="ARBA00022801"/>
    </source>
</evidence>
<dbReference type="GO" id="GO:0016787">
    <property type="term" value="F:hydrolase activity"/>
    <property type="evidence" value="ECO:0007669"/>
    <property type="project" value="UniProtKB-KW"/>
</dbReference>
<keyword evidence="5 8" id="KW-0460">Magnesium</keyword>
<sequence>MFGRLGLETARIPHVDRQGLLWLGRGKLHVHEGSLLFDAATGPRFEAGRYQIPFQNLSLILLEPGATVSHDALRLMARHGVGMIAVGEEGVRLYSAPPQGPGDSALARRHATLWAEGAQSRIQVARQMYAWRFGEETPDKRDIAILRGIEGAHMRTAYERIARQYSVTWRGRRYDRANPNAADLPNQAINHAATAIEGAAEVAVAAVGAIPALGFIHEDSANAFCLDIADLYRTEVTLPVAFGAVKECQRNPKLDIERQVRKQAAQAFRQHKLIPAMIDRIKELFNAHDGGGDS</sequence>
<evidence type="ECO:0000256" key="1">
    <source>
        <dbReference type="ARBA" id="ARBA00022722"/>
    </source>
</evidence>
<keyword evidence="1 8" id="KW-0540">Nuclease</keyword>
<dbReference type="Pfam" id="PF01867">
    <property type="entry name" value="Cas_Cas1"/>
    <property type="match status" value="1"/>
</dbReference>
<dbReference type="Gene3D" id="3.100.10.20">
    <property type="entry name" value="CRISPR-associated endonuclease Cas1, N-terminal domain"/>
    <property type="match status" value="1"/>
</dbReference>
<dbReference type="HAMAP" id="MF_01470">
    <property type="entry name" value="Cas1"/>
    <property type="match status" value="1"/>
</dbReference>
<dbReference type="GO" id="GO:0004520">
    <property type="term" value="F:DNA endonuclease activity"/>
    <property type="evidence" value="ECO:0007669"/>
    <property type="project" value="InterPro"/>
</dbReference>
<dbReference type="InterPro" id="IPR042206">
    <property type="entry name" value="CRISPR-assoc_Cas1_C"/>
</dbReference>
<dbReference type="InterPro" id="IPR019851">
    <property type="entry name" value="CRISPR-assoc_Cas1_ECOLI"/>
</dbReference>
<feature type="binding site" evidence="8">
    <location>
        <position position="150"/>
    </location>
    <ligand>
        <name>Mn(2+)</name>
        <dbReference type="ChEBI" id="CHEBI:29035"/>
    </ligand>
</feature>
<name>A0A1Y2JZI9_9PROT</name>
<dbReference type="GO" id="GO:0003677">
    <property type="term" value="F:DNA binding"/>
    <property type="evidence" value="ECO:0007669"/>
    <property type="project" value="UniProtKB-KW"/>
</dbReference>
<comment type="similarity">
    <text evidence="8">Belongs to the CRISPR-associated endonuclease Cas1 family.</text>
</comment>
<gene>
    <name evidence="8" type="primary">cas1</name>
    <name evidence="9" type="ORF">MAIT1_00819</name>
</gene>
<evidence type="ECO:0000313" key="10">
    <source>
        <dbReference type="Proteomes" id="UP000194003"/>
    </source>
</evidence>